<dbReference type="Proteomes" id="UP001519325">
    <property type="component" value="Unassembled WGS sequence"/>
</dbReference>
<dbReference type="Pfam" id="PF01544">
    <property type="entry name" value="CorA"/>
    <property type="match status" value="1"/>
</dbReference>
<feature type="transmembrane region" description="Helical" evidence="8">
    <location>
        <begin position="332"/>
        <end position="352"/>
    </location>
</feature>
<evidence type="ECO:0000256" key="8">
    <source>
        <dbReference type="SAM" id="Phobius"/>
    </source>
</evidence>
<dbReference type="RefSeq" id="WP_209887796.1">
    <property type="nucleotide sequence ID" value="NZ_JAGGMR010000001.1"/>
</dbReference>
<reference evidence="9 10" key="1">
    <citation type="submission" date="2021-03" db="EMBL/GenBank/DDBJ databases">
        <title>Sequencing the genomes of 1000 actinobacteria strains.</title>
        <authorList>
            <person name="Klenk H.-P."/>
        </authorList>
    </citation>
    <scope>NUCLEOTIDE SEQUENCE [LARGE SCALE GENOMIC DNA]</scope>
    <source>
        <strain evidence="9 10">DSM 45516</strain>
    </source>
</reference>
<keyword evidence="7 8" id="KW-0472">Membrane</keyword>
<sequence length="358" mass="39855">MPSIPPLPSFRTPSRASAPLPYIPVPTARAVVDCGVYVDGKRLPGHYGHKQAIAEVRSRGTGFVWIGLHKPDAAQMADIAATFDLHPLAVEDAVHARQRPKLERYDDTLFLVMRTVLYVPHEMNSVSEIVETGEIMVFTGADFVVTVRHGDHGELTGVRSALEAQPELLALGPGSVLHAVADHIVDSYIDVSEAVENDIDEMEEQVFTPNNLVTIEAIYQLKREVVELRRAVAPLQIPLHVLSQSPDTPLPKEIRRYMRDVADHHTAVNDRIADYDESLSELVSAALAKIGVQQNTDMRKISAWVAMAAWPTMVAGIYGMNFDFMPELHQPWGYPVVWSVIVGGCLVLYVNFRRRNWL</sequence>
<evidence type="ECO:0000256" key="4">
    <source>
        <dbReference type="ARBA" id="ARBA00022475"/>
    </source>
</evidence>
<evidence type="ECO:0000256" key="2">
    <source>
        <dbReference type="ARBA" id="ARBA00009765"/>
    </source>
</evidence>
<keyword evidence="10" id="KW-1185">Reference proteome</keyword>
<dbReference type="Gene3D" id="1.20.58.340">
    <property type="entry name" value="Magnesium transport protein CorA, transmembrane region"/>
    <property type="match status" value="2"/>
</dbReference>
<keyword evidence="5 8" id="KW-0812">Transmembrane</keyword>
<organism evidence="9 10">
    <name type="scientific">Nocardia goodfellowii</name>
    <dbReference type="NCBI Taxonomy" id="882446"/>
    <lineage>
        <taxon>Bacteria</taxon>
        <taxon>Bacillati</taxon>
        <taxon>Actinomycetota</taxon>
        <taxon>Actinomycetes</taxon>
        <taxon>Mycobacteriales</taxon>
        <taxon>Nocardiaceae</taxon>
        <taxon>Nocardia</taxon>
    </lineage>
</organism>
<feature type="transmembrane region" description="Helical" evidence="8">
    <location>
        <begin position="301"/>
        <end position="320"/>
    </location>
</feature>
<dbReference type="InterPro" id="IPR045863">
    <property type="entry name" value="CorA_TM1_TM2"/>
</dbReference>
<dbReference type="EMBL" id="JAGGMR010000001">
    <property type="protein sequence ID" value="MBP2189307.1"/>
    <property type="molecule type" value="Genomic_DNA"/>
</dbReference>
<dbReference type="SUPFAM" id="SSF143865">
    <property type="entry name" value="CorA soluble domain-like"/>
    <property type="match status" value="1"/>
</dbReference>
<dbReference type="PANTHER" id="PTHR46494">
    <property type="entry name" value="CORA FAMILY METAL ION TRANSPORTER (EUROFUNG)"/>
    <property type="match status" value="1"/>
</dbReference>
<keyword evidence="6 8" id="KW-1133">Transmembrane helix</keyword>
<comment type="subcellular location">
    <subcellularLocation>
        <location evidence="1">Cell membrane</location>
        <topology evidence="1">Multi-pass membrane protein</topology>
    </subcellularLocation>
</comment>
<comment type="similarity">
    <text evidence="2">Belongs to the CorA metal ion transporter (MIT) (TC 1.A.35) family.</text>
</comment>
<keyword evidence="3" id="KW-0813">Transport</keyword>
<evidence type="ECO:0000256" key="5">
    <source>
        <dbReference type="ARBA" id="ARBA00022692"/>
    </source>
</evidence>
<protein>
    <submittedName>
        <fullName evidence="9">Magnesium transporter</fullName>
    </submittedName>
</protein>
<name>A0ABS4QC93_9NOCA</name>
<dbReference type="InterPro" id="IPR045861">
    <property type="entry name" value="CorA_cytoplasmic_dom"/>
</dbReference>
<dbReference type="InterPro" id="IPR002523">
    <property type="entry name" value="MgTranspt_CorA/ZnTranspt_ZntB"/>
</dbReference>
<accession>A0ABS4QC93</accession>
<gene>
    <name evidence="9" type="ORF">BJ987_002208</name>
</gene>
<evidence type="ECO:0000313" key="9">
    <source>
        <dbReference type="EMBL" id="MBP2189307.1"/>
    </source>
</evidence>
<evidence type="ECO:0000256" key="7">
    <source>
        <dbReference type="ARBA" id="ARBA00023136"/>
    </source>
</evidence>
<evidence type="ECO:0000313" key="10">
    <source>
        <dbReference type="Proteomes" id="UP001519325"/>
    </source>
</evidence>
<evidence type="ECO:0000256" key="6">
    <source>
        <dbReference type="ARBA" id="ARBA00022989"/>
    </source>
</evidence>
<comment type="caution">
    <text evidence="9">The sequence shown here is derived from an EMBL/GenBank/DDBJ whole genome shotgun (WGS) entry which is preliminary data.</text>
</comment>
<evidence type="ECO:0000256" key="3">
    <source>
        <dbReference type="ARBA" id="ARBA00022448"/>
    </source>
</evidence>
<proteinExistence type="inferred from homology"/>
<dbReference type="SUPFAM" id="SSF144083">
    <property type="entry name" value="Magnesium transport protein CorA, transmembrane region"/>
    <property type="match status" value="1"/>
</dbReference>
<dbReference type="CDD" id="cd12830">
    <property type="entry name" value="MtCorA-like"/>
    <property type="match status" value="1"/>
</dbReference>
<dbReference type="Gene3D" id="3.30.460.20">
    <property type="entry name" value="CorA soluble domain-like"/>
    <property type="match status" value="1"/>
</dbReference>
<keyword evidence="4" id="KW-1003">Cell membrane</keyword>
<dbReference type="PANTHER" id="PTHR46494:SF1">
    <property type="entry name" value="CORA FAMILY METAL ION TRANSPORTER (EUROFUNG)"/>
    <property type="match status" value="1"/>
</dbReference>
<evidence type="ECO:0000256" key="1">
    <source>
        <dbReference type="ARBA" id="ARBA00004651"/>
    </source>
</evidence>